<name>A0ABR2Y0H4_9PEZI</name>
<evidence type="ECO:0000256" key="3">
    <source>
        <dbReference type="SAM" id="MobiDB-lite"/>
    </source>
</evidence>
<dbReference type="Gene3D" id="3.40.50.2300">
    <property type="match status" value="1"/>
</dbReference>
<sequence>MAEIRTPSTSPTTPLGGPLTSFGLISAPGFSSIAIPIPHGSLYLSPMVSAEPAPITIPVNLPSRGTSNRRLPPPPQKPKSNGAYTLLIVNDNPVDRKILGKICERWGQPYELAENGQEAVDMYKRDPERFRCILMGKQHRRSGDSGAFFAYALWTDLVMPIMDGFEATRQIRTYEEESWNAFSAQFPLPGVRSSRTSRDTPKPIRRTVIIALVPSYSVTGLRQRIADTGFDLSFCRPFHLGTMGNMLFSGPGMNVVGLYGGVDDSQLKDAGYPLQIKRRKPSSIGDREVGEALGRAVS</sequence>
<protein>
    <submittedName>
        <fullName evidence="5">Response regulatory domain-containing protein</fullName>
    </submittedName>
</protein>
<dbReference type="PANTHER" id="PTHR45339">
    <property type="entry name" value="HYBRID SIGNAL TRANSDUCTION HISTIDINE KINASE J"/>
    <property type="match status" value="1"/>
</dbReference>
<proteinExistence type="predicted"/>
<evidence type="ECO:0000259" key="4">
    <source>
        <dbReference type="PROSITE" id="PS50110"/>
    </source>
</evidence>
<evidence type="ECO:0000313" key="6">
    <source>
        <dbReference type="Proteomes" id="UP001465668"/>
    </source>
</evidence>
<dbReference type="PANTHER" id="PTHR45339:SF5">
    <property type="entry name" value="HISTIDINE KINASE"/>
    <property type="match status" value="1"/>
</dbReference>
<evidence type="ECO:0000256" key="2">
    <source>
        <dbReference type="PROSITE-ProRule" id="PRU00169"/>
    </source>
</evidence>
<feature type="domain" description="Response regulatory" evidence="4">
    <location>
        <begin position="85"/>
        <end position="251"/>
    </location>
</feature>
<gene>
    <name evidence="5" type="ORF">SCAR479_03639</name>
</gene>
<organism evidence="5 6">
    <name type="scientific">Seiridium cardinale</name>
    <dbReference type="NCBI Taxonomy" id="138064"/>
    <lineage>
        <taxon>Eukaryota</taxon>
        <taxon>Fungi</taxon>
        <taxon>Dikarya</taxon>
        <taxon>Ascomycota</taxon>
        <taxon>Pezizomycotina</taxon>
        <taxon>Sordariomycetes</taxon>
        <taxon>Xylariomycetidae</taxon>
        <taxon>Amphisphaeriales</taxon>
        <taxon>Sporocadaceae</taxon>
        <taxon>Seiridium</taxon>
    </lineage>
</organism>
<dbReference type="SUPFAM" id="SSF52172">
    <property type="entry name" value="CheY-like"/>
    <property type="match status" value="1"/>
</dbReference>
<accession>A0ABR2Y0H4</accession>
<feature type="modified residue" description="4-aspartylphosphate" evidence="2">
    <location>
        <position position="156"/>
    </location>
</feature>
<dbReference type="SMART" id="SM00448">
    <property type="entry name" value="REC"/>
    <property type="match status" value="1"/>
</dbReference>
<dbReference type="CDD" id="cd17546">
    <property type="entry name" value="REC_hyHK_CKI1_RcsC-like"/>
    <property type="match status" value="1"/>
</dbReference>
<reference evidence="5 6" key="1">
    <citation type="submission" date="2024-02" db="EMBL/GenBank/DDBJ databases">
        <title>First draft genome assembly of two strains of Seiridium cardinale.</title>
        <authorList>
            <person name="Emiliani G."/>
            <person name="Scali E."/>
        </authorList>
    </citation>
    <scope>NUCLEOTIDE SEQUENCE [LARGE SCALE GENOMIC DNA]</scope>
    <source>
        <strain evidence="5 6">BM-138-000479</strain>
    </source>
</reference>
<feature type="region of interest" description="Disordered" evidence="3">
    <location>
        <begin position="58"/>
        <end position="82"/>
    </location>
</feature>
<dbReference type="PROSITE" id="PS50110">
    <property type="entry name" value="RESPONSE_REGULATORY"/>
    <property type="match status" value="1"/>
</dbReference>
<dbReference type="InterPro" id="IPR011006">
    <property type="entry name" value="CheY-like_superfamily"/>
</dbReference>
<keyword evidence="6" id="KW-1185">Reference proteome</keyword>
<dbReference type="Proteomes" id="UP001465668">
    <property type="component" value="Unassembled WGS sequence"/>
</dbReference>
<dbReference type="EMBL" id="JARVKM010000010">
    <property type="protein sequence ID" value="KAK9779573.1"/>
    <property type="molecule type" value="Genomic_DNA"/>
</dbReference>
<keyword evidence="1 2" id="KW-0597">Phosphoprotein</keyword>
<evidence type="ECO:0000313" key="5">
    <source>
        <dbReference type="EMBL" id="KAK9779573.1"/>
    </source>
</evidence>
<comment type="caution">
    <text evidence="5">The sequence shown here is derived from an EMBL/GenBank/DDBJ whole genome shotgun (WGS) entry which is preliminary data.</text>
</comment>
<evidence type="ECO:0000256" key="1">
    <source>
        <dbReference type="ARBA" id="ARBA00022553"/>
    </source>
</evidence>
<dbReference type="InterPro" id="IPR001789">
    <property type="entry name" value="Sig_transdc_resp-reg_receiver"/>
</dbReference>